<dbReference type="SMART" id="SM00448">
    <property type="entry name" value="REC"/>
    <property type="match status" value="1"/>
</dbReference>
<dbReference type="InterPro" id="IPR016032">
    <property type="entry name" value="Sig_transdc_resp-reg_C-effctor"/>
</dbReference>
<evidence type="ECO:0000256" key="3">
    <source>
        <dbReference type="ARBA" id="ARBA00023015"/>
    </source>
</evidence>
<feature type="domain" description="Response regulatory" evidence="8">
    <location>
        <begin position="3"/>
        <end position="117"/>
    </location>
</feature>
<dbReference type="GO" id="GO:0000156">
    <property type="term" value="F:phosphorelay response regulator activity"/>
    <property type="evidence" value="ECO:0007669"/>
    <property type="project" value="TreeGrafter"/>
</dbReference>
<dbReference type="Proteomes" id="UP000272528">
    <property type="component" value="Chromosome"/>
</dbReference>
<dbReference type="InterPro" id="IPR036388">
    <property type="entry name" value="WH-like_DNA-bd_sf"/>
</dbReference>
<dbReference type="Pfam" id="PF00072">
    <property type="entry name" value="Response_reg"/>
    <property type="match status" value="1"/>
</dbReference>
<dbReference type="EMBL" id="CP034437">
    <property type="protein sequence ID" value="AZN41110.1"/>
    <property type="molecule type" value="Genomic_DNA"/>
</dbReference>
<sequence>MRKILLIEDEPNFARFLELELKHEGFDVTVMHDGREGFDLASGRDWDMLLLDLMLPGLSGIEICRRLRSQKSKTPIIMLTARNSVIDRVTGLDSGADDYLPKPFEIEELLARMRAMFRRIDDDKAEESDSNILLFQDLQVDLPSRTVSRLGEEILFTKREFDLLLVLIRNANNVLSRDQLLDLVWGFESGVETNIVDVYIRYVRQKLGDGDKYIQTVRGVGYIMKR</sequence>
<keyword evidence="5" id="KW-0804">Transcription</keyword>
<reference evidence="11" key="1">
    <citation type="submission" date="2018-12" db="EMBL/GenBank/DDBJ databases">
        <title>Genome sequence of Peanibacillus sp.</title>
        <authorList>
            <person name="Subramani G."/>
            <person name="Srinivasan S."/>
            <person name="Kim M.K."/>
        </authorList>
    </citation>
    <scope>NUCLEOTIDE SEQUENCE [LARGE SCALE GENOMIC DNA]</scope>
    <source>
        <strain evidence="11">18JY67-1</strain>
    </source>
</reference>
<organism evidence="10 11">
    <name type="scientific">Paenibacillus albus</name>
    <dbReference type="NCBI Taxonomy" id="2495582"/>
    <lineage>
        <taxon>Bacteria</taxon>
        <taxon>Bacillati</taxon>
        <taxon>Bacillota</taxon>
        <taxon>Bacilli</taxon>
        <taxon>Bacillales</taxon>
        <taxon>Paenibacillaceae</taxon>
        <taxon>Paenibacillus</taxon>
    </lineage>
</organism>
<name>A0A3S9A5Z4_9BACL</name>
<dbReference type="GO" id="GO:0000976">
    <property type="term" value="F:transcription cis-regulatory region binding"/>
    <property type="evidence" value="ECO:0007669"/>
    <property type="project" value="TreeGrafter"/>
</dbReference>
<accession>A0A3S9A5Z4</accession>
<evidence type="ECO:0000313" key="10">
    <source>
        <dbReference type="EMBL" id="AZN41110.1"/>
    </source>
</evidence>
<dbReference type="SUPFAM" id="SSF52172">
    <property type="entry name" value="CheY-like"/>
    <property type="match status" value="1"/>
</dbReference>
<keyword evidence="3" id="KW-0805">Transcription regulation</keyword>
<dbReference type="GO" id="GO:0006355">
    <property type="term" value="P:regulation of DNA-templated transcription"/>
    <property type="evidence" value="ECO:0007669"/>
    <property type="project" value="InterPro"/>
</dbReference>
<dbReference type="InterPro" id="IPR001789">
    <property type="entry name" value="Sig_transdc_resp-reg_receiver"/>
</dbReference>
<evidence type="ECO:0000259" key="9">
    <source>
        <dbReference type="PROSITE" id="PS51755"/>
    </source>
</evidence>
<evidence type="ECO:0000256" key="7">
    <source>
        <dbReference type="PROSITE-ProRule" id="PRU01091"/>
    </source>
</evidence>
<dbReference type="RefSeq" id="WP_126016817.1">
    <property type="nucleotide sequence ID" value="NZ_CP034437.1"/>
</dbReference>
<dbReference type="GO" id="GO:0005829">
    <property type="term" value="C:cytosol"/>
    <property type="evidence" value="ECO:0007669"/>
    <property type="project" value="TreeGrafter"/>
</dbReference>
<dbReference type="FunFam" id="3.40.50.2300:FF:000001">
    <property type="entry name" value="DNA-binding response regulator PhoB"/>
    <property type="match status" value="1"/>
</dbReference>
<dbReference type="AlphaFoldDB" id="A0A3S9A5Z4"/>
<dbReference type="Gene3D" id="3.40.50.2300">
    <property type="match status" value="1"/>
</dbReference>
<feature type="domain" description="OmpR/PhoB-type" evidence="9">
    <location>
        <begin position="130"/>
        <end position="226"/>
    </location>
</feature>
<keyword evidence="2" id="KW-0902">Two-component regulatory system</keyword>
<protein>
    <submittedName>
        <fullName evidence="10">Response regulator transcription factor</fullName>
    </submittedName>
</protein>
<keyword evidence="11" id="KW-1185">Reference proteome</keyword>
<dbReference type="GO" id="GO:0032993">
    <property type="term" value="C:protein-DNA complex"/>
    <property type="evidence" value="ECO:0007669"/>
    <property type="project" value="TreeGrafter"/>
</dbReference>
<dbReference type="PANTHER" id="PTHR48111">
    <property type="entry name" value="REGULATOR OF RPOS"/>
    <property type="match status" value="1"/>
</dbReference>
<dbReference type="Gene3D" id="6.10.250.690">
    <property type="match status" value="1"/>
</dbReference>
<dbReference type="PANTHER" id="PTHR48111:SF22">
    <property type="entry name" value="REGULATOR OF RPOS"/>
    <property type="match status" value="1"/>
</dbReference>
<evidence type="ECO:0000256" key="1">
    <source>
        <dbReference type="ARBA" id="ARBA00022553"/>
    </source>
</evidence>
<dbReference type="CDD" id="cd00383">
    <property type="entry name" value="trans_reg_C"/>
    <property type="match status" value="1"/>
</dbReference>
<feature type="modified residue" description="4-aspartylphosphate" evidence="6">
    <location>
        <position position="52"/>
    </location>
</feature>
<dbReference type="InterPro" id="IPR011006">
    <property type="entry name" value="CheY-like_superfamily"/>
</dbReference>
<keyword evidence="1 6" id="KW-0597">Phosphoprotein</keyword>
<evidence type="ECO:0000313" key="11">
    <source>
        <dbReference type="Proteomes" id="UP000272528"/>
    </source>
</evidence>
<proteinExistence type="predicted"/>
<evidence type="ECO:0000256" key="4">
    <source>
        <dbReference type="ARBA" id="ARBA00023125"/>
    </source>
</evidence>
<evidence type="ECO:0000259" key="8">
    <source>
        <dbReference type="PROSITE" id="PS50110"/>
    </source>
</evidence>
<dbReference type="InterPro" id="IPR039420">
    <property type="entry name" value="WalR-like"/>
</dbReference>
<dbReference type="PROSITE" id="PS51755">
    <property type="entry name" value="OMPR_PHOB"/>
    <property type="match status" value="1"/>
</dbReference>
<dbReference type="OrthoDB" id="9790442at2"/>
<dbReference type="SUPFAM" id="SSF46894">
    <property type="entry name" value="C-terminal effector domain of the bipartite response regulators"/>
    <property type="match status" value="1"/>
</dbReference>
<dbReference type="Gene3D" id="1.10.10.10">
    <property type="entry name" value="Winged helix-like DNA-binding domain superfamily/Winged helix DNA-binding domain"/>
    <property type="match status" value="1"/>
</dbReference>
<dbReference type="FunFam" id="1.10.10.10:FF:000005">
    <property type="entry name" value="Two-component system response regulator"/>
    <property type="match status" value="1"/>
</dbReference>
<evidence type="ECO:0000256" key="5">
    <source>
        <dbReference type="ARBA" id="ARBA00023163"/>
    </source>
</evidence>
<evidence type="ECO:0000256" key="2">
    <source>
        <dbReference type="ARBA" id="ARBA00023012"/>
    </source>
</evidence>
<dbReference type="InterPro" id="IPR001867">
    <property type="entry name" value="OmpR/PhoB-type_DNA-bd"/>
</dbReference>
<dbReference type="KEGG" id="palb:EJC50_16605"/>
<dbReference type="Pfam" id="PF00486">
    <property type="entry name" value="Trans_reg_C"/>
    <property type="match status" value="1"/>
</dbReference>
<dbReference type="SMART" id="SM00862">
    <property type="entry name" value="Trans_reg_C"/>
    <property type="match status" value="1"/>
</dbReference>
<keyword evidence="4 7" id="KW-0238">DNA-binding</keyword>
<gene>
    <name evidence="10" type="ORF">EJC50_16605</name>
</gene>
<feature type="DNA-binding region" description="OmpR/PhoB-type" evidence="7">
    <location>
        <begin position="130"/>
        <end position="226"/>
    </location>
</feature>
<evidence type="ECO:0000256" key="6">
    <source>
        <dbReference type="PROSITE-ProRule" id="PRU00169"/>
    </source>
</evidence>
<dbReference type="PROSITE" id="PS50110">
    <property type="entry name" value="RESPONSE_REGULATORY"/>
    <property type="match status" value="1"/>
</dbReference>